<comment type="caution">
    <text evidence="2">The sequence shown here is derived from an EMBL/GenBank/DDBJ whole genome shotgun (WGS) entry which is preliminary data.</text>
</comment>
<dbReference type="Proteomes" id="UP000243978">
    <property type="component" value="Unassembled WGS sequence"/>
</dbReference>
<gene>
    <name evidence="2" type="ORF">C8N43_1343</name>
</gene>
<organism evidence="2 3">
    <name type="scientific">Litoreibacter ponti</name>
    <dbReference type="NCBI Taxonomy" id="1510457"/>
    <lineage>
        <taxon>Bacteria</taxon>
        <taxon>Pseudomonadati</taxon>
        <taxon>Pseudomonadota</taxon>
        <taxon>Alphaproteobacteria</taxon>
        <taxon>Rhodobacterales</taxon>
        <taxon>Roseobacteraceae</taxon>
        <taxon>Litoreibacter</taxon>
    </lineage>
</organism>
<evidence type="ECO:0000256" key="1">
    <source>
        <dbReference type="SAM" id="SignalP"/>
    </source>
</evidence>
<name>A0A2T6BKU6_9RHOB</name>
<dbReference type="RefSeq" id="WP_107844856.1">
    <property type="nucleotide sequence ID" value="NZ_QBKS01000001.1"/>
</dbReference>
<dbReference type="OrthoDB" id="7726157at2"/>
<keyword evidence="1" id="KW-0732">Signal</keyword>
<dbReference type="AlphaFoldDB" id="A0A2T6BKU6"/>
<sequence>MIKRTLALAIFATTPAYAGQPIYVSMAECAGIMRALTDQMETPGPRRERLVQAALNWDAAAHAEAGQDVSALIDQKATQWRDKGATVVFTEDFKDWAKYCRSLAKHKGLKIDPGK</sequence>
<dbReference type="EMBL" id="QBKS01000001">
    <property type="protein sequence ID" value="PTX56681.1"/>
    <property type="molecule type" value="Genomic_DNA"/>
</dbReference>
<evidence type="ECO:0000313" key="2">
    <source>
        <dbReference type="EMBL" id="PTX56681.1"/>
    </source>
</evidence>
<accession>A0A2T6BKU6</accession>
<proteinExistence type="predicted"/>
<keyword evidence="3" id="KW-1185">Reference proteome</keyword>
<feature type="signal peptide" evidence="1">
    <location>
        <begin position="1"/>
        <end position="18"/>
    </location>
</feature>
<protein>
    <submittedName>
        <fullName evidence="2">Uncharacterized protein</fullName>
    </submittedName>
</protein>
<evidence type="ECO:0000313" key="3">
    <source>
        <dbReference type="Proteomes" id="UP000243978"/>
    </source>
</evidence>
<reference evidence="2 3" key="1">
    <citation type="submission" date="2018-04" db="EMBL/GenBank/DDBJ databases">
        <title>Genomic Encyclopedia of Archaeal and Bacterial Type Strains, Phase II (KMG-II): from individual species to whole genera.</title>
        <authorList>
            <person name="Goeker M."/>
        </authorList>
    </citation>
    <scope>NUCLEOTIDE SEQUENCE [LARGE SCALE GENOMIC DNA]</scope>
    <source>
        <strain evidence="2 3">DSM 100977</strain>
    </source>
</reference>
<feature type="chain" id="PRO_5015551833" evidence="1">
    <location>
        <begin position="19"/>
        <end position="115"/>
    </location>
</feature>